<proteinExistence type="predicted"/>
<evidence type="ECO:0000256" key="1">
    <source>
        <dbReference type="SAM" id="MobiDB-lite"/>
    </source>
</evidence>
<dbReference type="STRING" id="7574.A0A1S3JNU3"/>
<feature type="region of interest" description="Disordered" evidence="1">
    <location>
        <begin position="242"/>
        <end position="272"/>
    </location>
</feature>
<dbReference type="PANTHER" id="PTHR23011:SF28">
    <property type="entry name" value="CYCLIC NUCLEOTIDE-BINDING DOMAIN CONTAINING PROTEIN"/>
    <property type="match status" value="1"/>
</dbReference>
<keyword evidence="3" id="KW-1185">Reference proteome</keyword>
<dbReference type="InterPro" id="IPR014710">
    <property type="entry name" value="RmlC-like_jellyroll"/>
</dbReference>
<dbReference type="PROSITE" id="PS00888">
    <property type="entry name" value="CNMP_BINDING_1"/>
    <property type="match status" value="1"/>
</dbReference>
<dbReference type="PROSITE" id="PS00889">
    <property type="entry name" value="CNMP_BINDING_2"/>
    <property type="match status" value="1"/>
</dbReference>
<dbReference type="InterPro" id="IPR018488">
    <property type="entry name" value="cNMP-bd_CS"/>
</dbReference>
<dbReference type="InParanoid" id="A0A1S3JNU3"/>
<dbReference type="SMART" id="SM00100">
    <property type="entry name" value="cNMP"/>
    <property type="match status" value="1"/>
</dbReference>
<feature type="region of interest" description="Disordered" evidence="1">
    <location>
        <begin position="566"/>
        <end position="593"/>
    </location>
</feature>
<feature type="compositionally biased region" description="Polar residues" evidence="1">
    <location>
        <begin position="243"/>
        <end position="253"/>
    </location>
</feature>
<dbReference type="PANTHER" id="PTHR23011">
    <property type="entry name" value="CYCLIC NUCLEOTIDE-BINDING DOMAIN CONTAINING PROTEIN"/>
    <property type="match status" value="1"/>
</dbReference>
<evidence type="ECO:0000259" key="2">
    <source>
        <dbReference type="PROSITE" id="PS50042"/>
    </source>
</evidence>
<dbReference type="KEGG" id="lak:106174696"/>
<dbReference type="GeneID" id="106174696"/>
<protein>
    <submittedName>
        <fullName evidence="4">Uncharacterized protein LOC106174696</fullName>
    </submittedName>
</protein>
<name>A0A1S3JNU3_LINAN</name>
<dbReference type="Gene3D" id="2.60.120.10">
    <property type="entry name" value="Jelly Rolls"/>
    <property type="match status" value="2"/>
</dbReference>
<accession>A0A1S3JNU3</accession>
<feature type="domain" description="Cyclic nucleotide-binding" evidence="2">
    <location>
        <begin position="39"/>
        <end position="168"/>
    </location>
</feature>
<dbReference type="PROSITE" id="PS50042">
    <property type="entry name" value="CNMP_BINDING_3"/>
    <property type="match status" value="2"/>
</dbReference>
<dbReference type="Proteomes" id="UP000085678">
    <property type="component" value="Unplaced"/>
</dbReference>
<feature type="compositionally biased region" description="Basic and acidic residues" evidence="1">
    <location>
        <begin position="255"/>
        <end position="264"/>
    </location>
</feature>
<sequence>MSRPSVYAQVVEVISKPTSERKDFEIAPLLPWFKKKSELFKDLKSDILHDVIKHCSFVKNRQNQLIIRQGDKGECFFILLSGRVSIYIFYAKNMDSSENESTEHESDVTDDEYIVRDRRKLGTYVTTLNPGATFGEVALVSEDCVRTASIICDDPCDMIVIDRDLYTRSVKSVLAQEFEDKAKFVSTNQFFGGWPPKYKKQLAMALEKHTLTYDSVLAKQGQPVNALYFILRGEVKLSMDPQLHSSMFPSSPTKVRAERKKEDANGTQTKGAPISRKLSRAVLQKKANPHKKKVEPRKLIDVCCLGPNECIGDIEVLLEYETFLQTAKCTQKTEILTLDMRHWDRLFVKRQPKTIEKMRQGLELRIQCRITDVVEKHIPFMKQLLSKSKQYNIIIENTENSKTLSKMNPTKKDDAVDIVPPWGPLIDQYAPGTVFHRIRAREHRRKLRQLRDEHRKSLEHPTSADELIDFNDDSAVRLPKHLQRLISKRHPQPNGISRTEEIQNDVHGLIVTSTDASHANLDDLENKIQNWLGPGSRLRDKNRVARLRRIDLEAMERKPVPGVRVFVKPRRAQSASDQSRDGSIGTPPDDYSD</sequence>
<reference evidence="4" key="1">
    <citation type="submission" date="2025-08" db="UniProtKB">
        <authorList>
            <consortium name="RefSeq"/>
        </authorList>
    </citation>
    <scope>IDENTIFICATION</scope>
    <source>
        <tissue evidence="4">Gonads</tissue>
    </source>
</reference>
<evidence type="ECO:0000313" key="3">
    <source>
        <dbReference type="Proteomes" id="UP000085678"/>
    </source>
</evidence>
<dbReference type="InterPro" id="IPR018490">
    <property type="entry name" value="cNMP-bd_dom_sf"/>
</dbReference>
<gene>
    <name evidence="4" type="primary">LOC106174696</name>
</gene>
<organism evidence="3 4">
    <name type="scientific">Lingula anatina</name>
    <name type="common">Brachiopod</name>
    <name type="synonym">Lingula unguis</name>
    <dbReference type="NCBI Taxonomy" id="7574"/>
    <lineage>
        <taxon>Eukaryota</taxon>
        <taxon>Metazoa</taxon>
        <taxon>Spiralia</taxon>
        <taxon>Lophotrochozoa</taxon>
        <taxon>Brachiopoda</taxon>
        <taxon>Linguliformea</taxon>
        <taxon>Lingulata</taxon>
        <taxon>Lingulida</taxon>
        <taxon>Linguloidea</taxon>
        <taxon>Lingulidae</taxon>
        <taxon>Lingula</taxon>
    </lineage>
</organism>
<dbReference type="InterPro" id="IPR000595">
    <property type="entry name" value="cNMP-bd_dom"/>
</dbReference>
<dbReference type="RefSeq" id="XP_013411811.1">
    <property type="nucleotide sequence ID" value="XM_013556357.1"/>
</dbReference>
<dbReference type="SUPFAM" id="SSF51206">
    <property type="entry name" value="cAMP-binding domain-like"/>
    <property type="match status" value="2"/>
</dbReference>
<dbReference type="AlphaFoldDB" id="A0A1S3JNU3"/>
<dbReference type="CDD" id="cd00038">
    <property type="entry name" value="CAP_ED"/>
    <property type="match status" value="2"/>
</dbReference>
<dbReference type="OrthoDB" id="2021138at2759"/>
<feature type="domain" description="Cyclic nucleotide-binding" evidence="2">
    <location>
        <begin position="190"/>
        <end position="237"/>
    </location>
</feature>
<evidence type="ECO:0000313" key="4">
    <source>
        <dbReference type="RefSeq" id="XP_013411811.1"/>
    </source>
</evidence>